<feature type="signal peptide" evidence="2">
    <location>
        <begin position="1"/>
        <end position="26"/>
    </location>
</feature>
<organism evidence="4 5">
    <name type="scientific">Flavobacterium humi</name>
    <dbReference type="NCBI Taxonomy" id="2562683"/>
    <lineage>
        <taxon>Bacteria</taxon>
        <taxon>Pseudomonadati</taxon>
        <taxon>Bacteroidota</taxon>
        <taxon>Flavobacteriia</taxon>
        <taxon>Flavobacteriales</taxon>
        <taxon>Flavobacteriaceae</taxon>
        <taxon>Flavobacterium</taxon>
    </lineage>
</organism>
<protein>
    <submittedName>
        <fullName evidence="4">T9SS type A sorting domain-containing protein</fullName>
    </submittedName>
</protein>
<name>A0A4Z0LAA7_9FLAO</name>
<proteinExistence type="predicted"/>
<dbReference type="EMBL" id="SRLH01000002">
    <property type="protein sequence ID" value="TGD58852.1"/>
    <property type="molecule type" value="Genomic_DNA"/>
</dbReference>
<feature type="domain" description="Secretion system C-terminal sorting" evidence="3">
    <location>
        <begin position="745"/>
        <end position="817"/>
    </location>
</feature>
<reference evidence="4 5" key="1">
    <citation type="submission" date="2019-04" db="EMBL/GenBank/DDBJ databases">
        <title>Flavobacterium sp. strain DS2-A Genome sequencing and assembly.</title>
        <authorList>
            <person name="Kim I."/>
        </authorList>
    </citation>
    <scope>NUCLEOTIDE SEQUENCE [LARGE SCALE GENOMIC DNA]</scope>
    <source>
        <strain evidence="4 5">DS2-A</strain>
    </source>
</reference>
<dbReference type="OrthoDB" id="1388475at2"/>
<dbReference type="InterPro" id="IPR026444">
    <property type="entry name" value="Secre_tail"/>
</dbReference>
<dbReference type="InterPro" id="IPR013783">
    <property type="entry name" value="Ig-like_fold"/>
</dbReference>
<dbReference type="Gene3D" id="2.60.40.10">
    <property type="entry name" value="Immunoglobulins"/>
    <property type="match status" value="1"/>
</dbReference>
<accession>A0A4Z0LAA7</accession>
<evidence type="ECO:0000256" key="1">
    <source>
        <dbReference type="ARBA" id="ARBA00022729"/>
    </source>
</evidence>
<dbReference type="Pfam" id="PF18962">
    <property type="entry name" value="Por_Secre_tail"/>
    <property type="match status" value="1"/>
</dbReference>
<dbReference type="RefSeq" id="WP_135525162.1">
    <property type="nucleotide sequence ID" value="NZ_SRLH01000002.1"/>
</dbReference>
<keyword evidence="1 2" id="KW-0732">Signal</keyword>
<evidence type="ECO:0000313" key="5">
    <source>
        <dbReference type="Proteomes" id="UP000297407"/>
    </source>
</evidence>
<gene>
    <name evidence="4" type="ORF">E4635_03090</name>
</gene>
<evidence type="ECO:0000259" key="3">
    <source>
        <dbReference type="Pfam" id="PF18962"/>
    </source>
</evidence>
<sequence length="819" mass="87991">MKKQKLLQTGKLFLVLLLLLNGSLFSQTWNNVAFSNYYNVDATIDNSDNIYSLADSNTAETRVVKYNSMDAQAWAINISSHLIMSNYNSAHIATNNTKVFAGGYSTSGGGAKIIQMDNSNGGNISNWELLGSTIPSYNEIRDIKIVGNEMYVLGHFNGTLTYNNGANSLVTNTMRSMYLIKYTVAPKAVLWVKKVNCTGGFEASSLDVDASGSIFVTGFYKGTITFNDGSTDFNFTNNTTSDAAFLAKLTSAGNYDSAFGLKQFFNGSSNLAGSKFAVNANGLNNTVYFSVLEKVFAFSKIGSGPNLWTRSFPISRKVAAIGVNKCGDVYVSGMDLNSQKTICSGDFFADMLNKNNGTTVWSSVSTSCHSIGNNLLFNSTNKLKSVGGYKSQSSDVIVIDNQFTTNLSYGSFIGTFDDQPVNSCCDITISLPASISMCGTFSALCGPTPPAGSTYTYQWWGPSPSNNNSVLLGTSQCFTPTQHGNYLLKVTNQFGCTVSQTVNVLSSIPAPQLGNDIVICKGDVLPIISIANQGFESGQYTIKWYINGVLVQTGGVTLQVSPSASSTVSVVISKPGCPSVSDGIKITIKNCGPTACFVLKNILSEANEDSKYGPQPVKKLCKERVEIDGSCSENETGYHLRIAEFDLMSWNFIQDYYSGWVNGTAQAPATINLNTLIGTASPETGGVSRTFLTNKLYVVCLSVGPVWNSAPPQFFRVVSCAKGEPEFVKVDAQDLESNVFSSLEIFPNPTNGKVTIGLNGMHAEEISVYNSLGETVYKAKITENVPSAGIDLSGLPSGIYIAHIKTYDGQAAVRKIIKN</sequence>
<dbReference type="Proteomes" id="UP000297407">
    <property type="component" value="Unassembled WGS sequence"/>
</dbReference>
<evidence type="ECO:0000313" key="4">
    <source>
        <dbReference type="EMBL" id="TGD58852.1"/>
    </source>
</evidence>
<comment type="caution">
    <text evidence="4">The sequence shown here is derived from an EMBL/GenBank/DDBJ whole genome shotgun (WGS) entry which is preliminary data.</text>
</comment>
<feature type="chain" id="PRO_5021440416" evidence="2">
    <location>
        <begin position="27"/>
        <end position="819"/>
    </location>
</feature>
<evidence type="ECO:0000256" key="2">
    <source>
        <dbReference type="SAM" id="SignalP"/>
    </source>
</evidence>
<dbReference type="AlphaFoldDB" id="A0A4Z0LAA7"/>
<dbReference type="NCBIfam" id="TIGR04183">
    <property type="entry name" value="Por_Secre_tail"/>
    <property type="match status" value="1"/>
</dbReference>
<keyword evidence="5" id="KW-1185">Reference proteome</keyword>